<evidence type="ECO:0000256" key="1">
    <source>
        <dbReference type="ARBA" id="ARBA00004236"/>
    </source>
</evidence>
<evidence type="ECO:0000256" key="4">
    <source>
        <dbReference type="ARBA" id="ARBA00023224"/>
    </source>
</evidence>
<dbReference type="EMBL" id="RYYR01000009">
    <property type="protein sequence ID" value="RUL53557.1"/>
    <property type="molecule type" value="Genomic_DNA"/>
</dbReference>
<keyword evidence="7" id="KW-1133">Transmembrane helix</keyword>
<proteinExistence type="inferred from homology"/>
<dbReference type="SMART" id="SM00283">
    <property type="entry name" value="MA"/>
    <property type="match status" value="1"/>
</dbReference>
<dbReference type="GO" id="GO:0007165">
    <property type="term" value="P:signal transduction"/>
    <property type="evidence" value="ECO:0007669"/>
    <property type="project" value="UniProtKB-KW"/>
</dbReference>
<feature type="domain" description="HAMP" evidence="9">
    <location>
        <begin position="214"/>
        <end position="266"/>
    </location>
</feature>
<dbReference type="InterPro" id="IPR004089">
    <property type="entry name" value="MCPsignal_dom"/>
</dbReference>
<dbReference type="PROSITE" id="PS50111">
    <property type="entry name" value="CHEMOTAXIS_TRANSDUC_2"/>
    <property type="match status" value="1"/>
</dbReference>
<dbReference type="InterPro" id="IPR003660">
    <property type="entry name" value="HAMP_dom"/>
</dbReference>
<dbReference type="GO" id="GO:0005886">
    <property type="term" value="C:plasma membrane"/>
    <property type="evidence" value="ECO:0007669"/>
    <property type="project" value="UniProtKB-SubCell"/>
</dbReference>
<evidence type="ECO:0000259" key="8">
    <source>
        <dbReference type="PROSITE" id="PS50111"/>
    </source>
</evidence>
<dbReference type="CDD" id="cd06225">
    <property type="entry name" value="HAMP"/>
    <property type="match status" value="1"/>
</dbReference>
<dbReference type="Pfam" id="PF00015">
    <property type="entry name" value="MCPsignal"/>
    <property type="match status" value="1"/>
</dbReference>
<keyword evidence="11" id="KW-1185">Reference proteome</keyword>
<dbReference type="AlphaFoldDB" id="A0A3S0PPZ5"/>
<dbReference type="PANTHER" id="PTHR32089:SF112">
    <property type="entry name" value="LYSOZYME-LIKE PROTEIN-RELATED"/>
    <property type="match status" value="1"/>
</dbReference>
<comment type="caution">
    <text evidence="10">The sequence shown here is derived from an EMBL/GenBank/DDBJ whole genome shotgun (WGS) entry which is preliminary data.</text>
</comment>
<keyword evidence="4 6" id="KW-0807">Transducer</keyword>
<evidence type="ECO:0000259" key="9">
    <source>
        <dbReference type="PROSITE" id="PS50885"/>
    </source>
</evidence>
<dbReference type="CDD" id="cd11386">
    <property type="entry name" value="MCP_signal"/>
    <property type="match status" value="1"/>
</dbReference>
<feature type="domain" description="Methyl-accepting transducer" evidence="8">
    <location>
        <begin position="285"/>
        <end position="521"/>
    </location>
</feature>
<keyword evidence="7" id="KW-0812">Transmembrane</keyword>
<reference evidence="10 11" key="1">
    <citation type="submission" date="2018-12" db="EMBL/GenBank/DDBJ databases">
        <title>Lysinibacillus antri sp. nov., isolated from a cave soil.</title>
        <authorList>
            <person name="Narsing Rao M.P."/>
            <person name="Zhang H."/>
            <person name="Dong Z.-Y."/>
            <person name="Niu X.-K."/>
            <person name="Zhang K."/>
            <person name="Fang B.-Z."/>
            <person name="Kang Y.-Q."/>
            <person name="Xiao M."/>
            <person name="Li W.-J."/>
        </authorList>
    </citation>
    <scope>NUCLEOTIDE SEQUENCE [LARGE SCALE GENOMIC DNA]</scope>
    <source>
        <strain evidence="10 11">SYSU K30002</strain>
    </source>
</reference>
<feature type="transmembrane region" description="Helical" evidence="7">
    <location>
        <begin position="195"/>
        <end position="213"/>
    </location>
</feature>
<dbReference type="Gene3D" id="1.10.287.950">
    <property type="entry name" value="Methyl-accepting chemotaxis protein"/>
    <property type="match status" value="1"/>
</dbReference>
<name>A0A3S0PPZ5_9BACI</name>
<keyword evidence="2" id="KW-1003">Cell membrane</keyword>
<evidence type="ECO:0000313" key="11">
    <source>
        <dbReference type="Proteomes" id="UP000287910"/>
    </source>
</evidence>
<protein>
    <submittedName>
        <fullName evidence="10">Methyl-accepting chemotaxis protein</fullName>
    </submittedName>
</protein>
<evidence type="ECO:0000313" key="10">
    <source>
        <dbReference type="EMBL" id="RUL53557.1"/>
    </source>
</evidence>
<evidence type="ECO:0000256" key="7">
    <source>
        <dbReference type="SAM" id="Phobius"/>
    </source>
</evidence>
<keyword evidence="3 7" id="KW-0472">Membrane</keyword>
<comment type="similarity">
    <text evidence="5">Belongs to the methyl-accepting chemotaxis (MCP) protein family.</text>
</comment>
<dbReference type="Pfam" id="PF00672">
    <property type="entry name" value="HAMP"/>
    <property type="match status" value="1"/>
</dbReference>
<dbReference type="SMART" id="SM00304">
    <property type="entry name" value="HAMP"/>
    <property type="match status" value="1"/>
</dbReference>
<dbReference type="InterPro" id="IPR029151">
    <property type="entry name" value="Sensor-like_sf"/>
</dbReference>
<evidence type="ECO:0000256" key="6">
    <source>
        <dbReference type="PROSITE-ProRule" id="PRU00284"/>
    </source>
</evidence>
<sequence>MKSLQTKMLVIFSSIFIISTVIMSYTIYQSSTSLVVNSISTQAKLIAEKVVEKIDIEQYEQISPVTGETNYYKELREQLNELKELNGLKYLYTMNRMSKDDGAYEYFYVVDGAPLDSDDASALGEVEEHEYESLIQAFETNEAQIGELSYSKEYGATVTAYVPIMQNGEIMGVVGADFNADRIYELMNEEKKSTIIFTIIVLLVIILVIYLVARMINRPLKQLTLEMRKVKNGDFTVQLETTRKDEIGELTHSFNDMVNNVKGMIQTINQSSRKLASSSEEMSSTAEHNSSMTETLTTAIQGIMQGADRQVSIISNAAETIKEMSGEIQRITHNIAEVSASSELANDVSENGKMQLEHAIKQMEQIKNAQYHSSEVIKELGVKSNEINEIVVMITDIANQTNLLALNAAIEAARAGEYGKGFAVVSDEVRKLAEQSGDAANRIAGLINEIQLKTSDAIKTMENGNKEVEEGTAVIVNTNAIFNKINQAIHVVTNQIEMVNDSIIQLSTGSTKIVEVVEEVHDIAKHSSDQTTNFAELTEEQLALTEEVYASIEQLREMSEQLDVMVSQFKIER</sequence>
<accession>A0A3S0PPZ5</accession>
<dbReference type="Proteomes" id="UP000287910">
    <property type="component" value="Unassembled WGS sequence"/>
</dbReference>
<dbReference type="PROSITE" id="PS50885">
    <property type="entry name" value="HAMP"/>
    <property type="match status" value="1"/>
</dbReference>
<organism evidence="10 11">
    <name type="scientific">Lysinibacillus antri</name>
    <dbReference type="NCBI Taxonomy" id="2498145"/>
    <lineage>
        <taxon>Bacteria</taxon>
        <taxon>Bacillati</taxon>
        <taxon>Bacillota</taxon>
        <taxon>Bacilli</taxon>
        <taxon>Bacillales</taxon>
        <taxon>Bacillaceae</taxon>
        <taxon>Lysinibacillus</taxon>
    </lineage>
</organism>
<dbReference type="SUPFAM" id="SSF103190">
    <property type="entry name" value="Sensory domain-like"/>
    <property type="match status" value="1"/>
</dbReference>
<dbReference type="SUPFAM" id="SSF58104">
    <property type="entry name" value="Methyl-accepting chemotaxis protein (MCP) signaling domain"/>
    <property type="match status" value="1"/>
</dbReference>
<feature type="transmembrane region" description="Helical" evidence="7">
    <location>
        <begin position="9"/>
        <end position="28"/>
    </location>
</feature>
<dbReference type="Gene3D" id="6.10.340.10">
    <property type="match status" value="1"/>
</dbReference>
<evidence type="ECO:0000256" key="3">
    <source>
        <dbReference type="ARBA" id="ARBA00023136"/>
    </source>
</evidence>
<dbReference type="RefSeq" id="WP_126658697.1">
    <property type="nucleotide sequence ID" value="NZ_RYYR01000009.1"/>
</dbReference>
<dbReference type="PANTHER" id="PTHR32089">
    <property type="entry name" value="METHYL-ACCEPTING CHEMOTAXIS PROTEIN MCPB"/>
    <property type="match status" value="1"/>
</dbReference>
<gene>
    <name evidence="10" type="ORF">EK386_08295</name>
</gene>
<dbReference type="Gene3D" id="3.30.450.20">
    <property type="entry name" value="PAS domain"/>
    <property type="match status" value="1"/>
</dbReference>
<evidence type="ECO:0000256" key="2">
    <source>
        <dbReference type="ARBA" id="ARBA00022475"/>
    </source>
</evidence>
<comment type="subcellular location">
    <subcellularLocation>
        <location evidence="1">Cell membrane</location>
    </subcellularLocation>
</comment>
<evidence type="ECO:0000256" key="5">
    <source>
        <dbReference type="ARBA" id="ARBA00029447"/>
    </source>
</evidence>